<evidence type="ECO:0000313" key="3">
    <source>
        <dbReference type="Proteomes" id="UP000265643"/>
    </source>
</evidence>
<dbReference type="RefSeq" id="WP_119299040.1">
    <property type="nucleotide sequence ID" value="NZ_BHGK01000001.1"/>
</dbReference>
<dbReference type="Proteomes" id="UP000265643">
    <property type="component" value="Unassembled WGS sequence"/>
</dbReference>
<dbReference type="NCBIfam" id="TIGR01641">
    <property type="entry name" value="phageSPP1_gp7"/>
    <property type="match status" value="1"/>
</dbReference>
<dbReference type="InterPro" id="IPR006528">
    <property type="entry name" value="Phage_head_morphogenesis_dom"/>
</dbReference>
<reference evidence="3" key="1">
    <citation type="submission" date="2018-09" db="EMBL/GenBank/DDBJ databases">
        <title>Draft Genome Sequence of Mediterraneibacter sp. KCTC 15684.</title>
        <authorList>
            <person name="Kim J.S."/>
            <person name="Han K.I."/>
            <person name="Suh M.K."/>
            <person name="Lee K.C."/>
            <person name="Eom M.K."/>
            <person name="Lee J.H."/>
            <person name="Park S.H."/>
            <person name="Kang S.W."/>
            <person name="Park J.E."/>
            <person name="Oh B.S."/>
            <person name="Yu S.Y."/>
            <person name="Choi S.H."/>
            <person name="Lee D.H."/>
            <person name="Yoon H."/>
            <person name="Kim B."/>
            <person name="Yang S.J."/>
            <person name="Lee J.S."/>
        </authorList>
    </citation>
    <scope>NUCLEOTIDE SEQUENCE [LARGE SCALE GENOMIC DNA]</scope>
    <source>
        <strain evidence="3">KCTC 15684</strain>
    </source>
</reference>
<dbReference type="Pfam" id="PF04233">
    <property type="entry name" value="Phage_Mu_F"/>
    <property type="match status" value="1"/>
</dbReference>
<evidence type="ECO:0000313" key="2">
    <source>
        <dbReference type="EMBL" id="GCA66022.1"/>
    </source>
</evidence>
<dbReference type="AlphaFoldDB" id="A0A391PHJ3"/>
<feature type="domain" description="Phage head morphogenesis" evidence="1">
    <location>
        <begin position="195"/>
        <end position="298"/>
    </location>
</feature>
<gene>
    <name evidence="2" type="ORF">KGMB01110_04580</name>
</gene>
<accession>A0A391PHJ3</accession>
<name>A0A391PHJ3_9FIRM</name>
<keyword evidence="3" id="KW-1185">Reference proteome</keyword>
<organism evidence="2 3">
    <name type="scientific">Mediterraneibacter butyricigenes</name>
    <dbReference type="NCBI Taxonomy" id="2316025"/>
    <lineage>
        <taxon>Bacteria</taxon>
        <taxon>Bacillati</taxon>
        <taxon>Bacillota</taxon>
        <taxon>Clostridia</taxon>
        <taxon>Lachnospirales</taxon>
        <taxon>Lachnospiraceae</taxon>
        <taxon>Mediterraneibacter</taxon>
    </lineage>
</organism>
<dbReference type="EMBL" id="BHGK01000001">
    <property type="protein sequence ID" value="GCA66022.1"/>
    <property type="molecule type" value="Genomic_DNA"/>
</dbReference>
<comment type="caution">
    <text evidence="2">The sequence shown here is derived from an EMBL/GenBank/DDBJ whole genome shotgun (WGS) entry which is preliminary data.</text>
</comment>
<protein>
    <recommendedName>
        <fullName evidence="1">Phage head morphogenesis domain-containing protein</fullName>
    </recommendedName>
</protein>
<proteinExistence type="predicted"/>
<evidence type="ECO:0000259" key="1">
    <source>
        <dbReference type="Pfam" id="PF04233"/>
    </source>
</evidence>
<sequence length="530" mass="61757">MAQKIVQKSKSSTEYWRKREEENLKKNLLTEEEYVQHIHDILDYTADQIQREINGFYTKYARQEGISLAEAKRRIKSADVEEFARKAKKYVKEKNFSKQANEEMRLYNATMKINRLELLKANIGLELVSGFDELQKYNEEILTDRTKEELERQAGILGGTVQNNEKMVSSIVNGSFHNATYSERIWLYQDMMRNELDKLLRQGLIQGKNPRQLATHLQKLFGTCKYVAERLMRTELARVQIDAQKQSFEKNGYEQYTFLSLGSACGSCQSLNGKHFEVSKMMPGDNAPPIHPNCRCSVSAYIDDDSYNEWLDTYQEHGLSYEEWMERNSVAKSGRSDIIEPEDEGALFTDPRNMPNNLEEMSLQVNNFLDSLNLPSSKWSGITKVVERKDLPRAIGRTKSNGDILLRSGAGVKTVIHEHLHTRSVLYNTRAYRKYKWFEENACEMLAEELCNKYGVKYTRTYKRVVEPLRDIARTTNYYVSDYDFAVDYFNAGIENREQWLIELANKEKDLSVKERILKSIEEIRNVKKP</sequence>